<gene>
    <name evidence="6" type="ORF">ACFOOT_01600</name>
</gene>
<dbReference type="PANTHER" id="PTHR30346">
    <property type="entry name" value="TRANSCRIPTIONAL DUAL REGULATOR HCAR-RELATED"/>
    <property type="match status" value="1"/>
</dbReference>
<keyword evidence="3" id="KW-0238">DNA-binding</keyword>
<protein>
    <submittedName>
        <fullName evidence="6">LysR family transcriptional regulator</fullName>
    </submittedName>
</protein>
<evidence type="ECO:0000256" key="2">
    <source>
        <dbReference type="ARBA" id="ARBA00023015"/>
    </source>
</evidence>
<proteinExistence type="inferred from homology"/>
<dbReference type="PROSITE" id="PS50931">
    <property type="entry name" value="HTH_LYSR"/>
    <property type="match status" value="1"/>
</dbReference>
<dbReference type="Gene3D" id="3.40.190.10">
    <property type="entry name" value="Periplasmic binding protein-like II"/>
    <property type="match status" value="2"/>
</dbReference>
<name>A0ABV7UYB2_9SPHN</name>
<dbReference type="InterPro" id="IPR036390">
    <property type="entry name" value="WH_DNA-bd_sf"/>
</dbReference>
<evidence type="ECO:0000313" key="6">
    <source>
        <dbReference type="EMBL" id="MFC3670110.1"/>
    </source>
</evidence>
<dbReference type="InterPro" id="IPR005119">
    <property type="entry name" value="LysR_subst-bd"/>
</dbReference>
<dbReference type="Pfam" id="PF03466">
    <property type="entry name" value="LysR_substrate"/>
    <property type="match status" value="1"/>
</dbReference>
<evidence type="ECO:0000256" key="4">
    <source>
        <dbReference type="ARBA" id="ARBA00023163"/>
    </source>
</evidence>
<dbReference type="RefSeq" id="WP_191324968.1">
    <property type="nucleotide sequence ID" value="NZ_BMZP01000013.1"/>
</dbReference>
<dbReference type="InterPro" id="IPR000847">
    <property type="entry name" value="LysR_HTH_N"/>
</dbReference>
<dbReference type="PANTHER" id="PTHR30346:SF0">
    <property type="entry name" value="HCA OPERON TRANSCRIPTIONAL ACTIVATOR HCAR"/>
    <property type="match status" value="1"/>
</dbReference>
<dbReference type="Gene3D" id="1.10.10.10">
    <property type="entry name" value="Winged helix-like DNA-binding domain superfamily/Winged helix DNA-binding domain"/>
    <property type="match status" value="1"/>
</dbReference>
<feature type="domain" description="HTH lysR-type" evidence="5">
    <location>
        <begin position="31"/>
        <end position="84"/>
    </location>
</feature>
<evidence type="ECO:0000256" key="3">
    <source>
        <dbReference type="ARBA" id="ARBA00023125"/>
    </source>
</evidence>
<reference evidence="7" key="1">
    <citation type="journal article" date="2019" name="Int. J. Syst. Evol. Microbiol.">
        <title>The Global Catalogue of Microorganisms (GCM) 10K type strain sequencing project: providing services to taxonomists for standard genome sequencing and annotation.</title>
        <authorList>
            <consortium name="The Broad Institute Genomics Platform"/>
            <consortium name="The Broad Institute Genome Sequencing Center for Infectious Disease"/>
            <person name="Wu L."/>
            <person name="Ma J."/>
        </authorList>
    </citation>
    <scope>NUCLEOTIDE SEQUENCE [LARGE SCALE GENOMIC DNA]</scope>
    <source>
        <strain evidence="7">KCTC 42224</strain>
    </source>
</reference>
<evidence type="ECO:0000256" key="1">
    <source>
        <dbReference type="ARBA" id="ARBA00009437"/>
    </source>
</evidence>
<keyword evidence="4" id="KW-0804">Transcription</keyword>
<dbReference type="Pfam" id="PF00126">
    <property type="entry name" value="HTH_1"/>
    <property type="match status" value="1"/>
</dbReference>
<comment type="similarity">
    <text evidence="1">Belongs to the LysR transcriptional regulatory family.</text>
</comment>
<comment type="caution">
    <text evidence="6">The sequence shown here is derived from an EMBL/GenBank/DDBJ whole genome shotgun (WGS) entry which is preliminary data.</text>
</comment>
<accession>A0ABV7UYB2</accession>
<dbReference type="SUPFAM" id="SSF46785">
    <property type="entry name" value="Winged helix' DNA-binding domain"/>
    <property type="match status" value="1"/>
</dbReference>
<evidence type="ECO:0000313" key="7">
    <source>
        <dbReference type="Proteomes" id="UP001595683"/>
    </source>
</evidence>
<dbReference type="EMBL" id="JBHRYE010000003">
    <property type="protein sequence ID" value="MFC3670110.1"/>
    <property type="molecule type" value="Genomic_DNA"/>
</dbReference>
<dbReference type="SUPFAM" id="SSF53850">
    <property type="entry name" value="Periplasmic binding protein-like II"/>
    <property type="match status" value="1"/>
</dbReference>
<sequence length="331" mass="36560">MHKLLRDFEGSNVETPTVDPARIRSGIDRIHVEAALALNLHGSFRKAADALNMKPATVNRRIRDLEFLVGVPLFERRHRRAVPTRFGKIFLRQSARMFVDFHAMVEGMRRISNGQAGEVAIGYYGPLGAGPLHSLLLNRDPQLGEIRPVPVEFASGSLFDALIAETIDLAIVYGPTSQFRGESQVLWHERVFAVMPQGHPLADRVSLRWTDLVGEAFLLSHSEPSDEVRNFLFDRIRPQGRAPVIVEHNVSLPTIFRMVRAGQGLSLCLESALADSAQGLECREVIGAHGPELVPASACWLPEHQNPALGRLLSILRRKHGLAVVRGVAAA</sequence>
<evidence type="ECO:0000259" key="5">
    <source>
        <dbReference type="PROSITE" id="PS50931"/>
    </source>
</evidence>
<dbReference type="InterPro" id="IPR036388">
    <property type="entry name" value="WH-like_DNA-bd_sf"/>
</dbReference>
<organism evidence="6 7">
    <name type="scientific">Novosphingobium pokkalii</name>
    <dbReference type="NCBI Taxonomy" id="1770194"/>
    <lineage>
        <taxon>Bacteria</taxon>
        <taxon>Pseudomonadati</taxon>
        <taxon>Pseudomonadota</taxon>
        <taxon>Alphaproteobacteria</taxon>
        <taxon>Sphingomonadales</taxon>
        <taxon>Sphingomonadaceae</taxon>
        <taxon>Novosphingobium</taxon>
    </lineage>
</organism>
<dbReference type="CDD" id="cd08414">
    <property type="entry name" value="PBP2_LTTR_aromatics_like"/>
    <property type="match status" value="1"/>
</dbReference>
<keyword evidence="2" id="KW-0805">Transcription regulation</keyword>
<dbReference type="Proteomes" id="UP001595683">
    <property type="component" value="Unassembled WGS sequence"/>
</dbReference>
<keyword evidence="7" id="KW-1185">Reference proteome</keyword>